<accession>A0A9P4R5I4</accession>
<feature type="region of interest" description="Disordered" evidence="11">
    <location>
        <begin position="1052"/>
        <end position="1092"/>
    </location>
</feature>
<dbReference type="Pfam" id="PF02889">
    <property type="entry name" value="Sec63"/>
    <property type="match status" value="1"/>
</dbReference>
<feature type="region of interest" description="Disordered" evidence="11">
    <location>
        <begin position="73"/>
        <end position="110"/>
    </location>
</feature>
<feature type="domain" description="Helicase ATP-binding" evidence="12">
    <location>
        <begin position="257"/>
        <end position="431"/>
    </location>
</feature>
<evidence type="ECO:0000256" key="8">
    <source>
        <dbReference type="ARBA" id="ARBA00034617"/>
    </source>
</evidence>
<proteinExistence type="inferred from homology"/>
<dbReference type="SUPFAM" id="SSF158702">
    <property type="entry name" value="Sec63 N-terminal domain-like"/>
    <property type="match status" value="1"/>
</dbReference>
<dbReference type="GO" id="GO:0003676">
    <property type="term" value="F:nucleic acid binding"/>
    <property type="evidence" value="ECO:0007669"/>
    <property type="project" value="InterPro"/>
</dbReference>
<protein>
    <recommendedName>
        <fullName evidence="9">DNA 3'-5' helicase</fullName>
        <ecNumber evidence="9">5.6.2.4</ecNumber>
    </recommendedName>
</protein>
<dbReference type="PANTHER" id="PTHR47835:SF3">
    <property type="entry name" value="HELICASE FOR MEIOSIS 1"/>
    <property type="match status" value="1"/>
</dbReference>
<dbReference type="InterPro" id="IPR027417">
    <property type="entry name" value="P-loop_NTPase"/>
</dbReference>
<evidence type="ECO:0000256" key="5">
    <source>
        <dbReference type="ARBA" id="ARBA00022840"/>
    </source>
</evidence>
<feature type="region of interest" description="Disordered" evidence="11">
    <location>
        <begin position="141"/>
        <end position="220"/>
    </location>
</feature>
<dbReference type="SUPFAM" id="SSF52540">
    <property type="entry name" value="P-loop containing nucleoside triphosphate hydrolases"/>
    <property type="match status" value="1"/>
</dbReference>
<keyword evidence="3 14" id="KW-0378">Hydrolase</keyword>
<dbReference type="FunFam" id="1.10.3380.10:FF:000012">
    <property type="entry name" value="DEAD/DEAH box DNA helicase"/>
    <property type="match status" value="1"/>
</dbReference>
<dbReference type="EMBL" id="ML996119">
    <property type="protein sequence ID" value="KAF2737089.1"/>
    <property type="molecule type" value="Genomic_DNA"/>
</dbReference>
<feature type="compositionally biased region" description="Basic and acidic residues" evidence="11">
    <location>
        <begin position="1206"/>
        <end position="1216"/>
    </location>
</feature>
<dbReference type="InterPro" id="IPR001650">
    <property type="entry name" value="Helicase_C-like"/>
</dbReference>
<dbReference type="InterPro" id="IPR036390">
    <property type="entry name" value="WH_DNA-bd_sf"/>
</dbReference>
<evidence type="ECO:0000256" key="4">
    <source>
        <dbReference type="ARBA" id="ARBA00022806"/>
    </source>
</evidence>
<dbReference type="GO" id="GO:0043138">
    <property type="term" value="F:3'-5' DNA helicase activity"/>
    <property type="evidence" value="ECO:0007669"/>
    <property type="project" value="UniProtKB-EC"/>
</dbReference>
<comment type="catalytic activity">
    <reaction evidence="8">
        <text>Couples ATP hydrolysis with the unwinding of duplex DNA by translocating in the 3'-5' direction.</text>
        <dbReference type="EC" id="5.6.2.4"/>
    </reaction>
</comment>
<evidence type="ECO:0000256" key="9">
    <source>
        <dbReference type="ARBA" id="ARBA00034808"/>
    </source>
</evidence>
<organism evidence="14 15">
    <name type="scientific">Polyplosphaeria fusca</name>
    <dbReference type="NCBI Taxonomy" id="682080"/>
    <lineage>
        <taxon>Eukaryota</taxon>
        <taxon>Fungi</taxon>
        <taxon>Dikarya</taxon>
        <taxon>Ascomycota</taxon>
        <taxon>Pezizomycotina</taxon>
        <taxon>Dothideomycetes</taxon>
        <taxon>Pleosporomycetidae</taxon>
        <taxon>Pleosporales</taxon>
        <taxon>Tetraplosphaeriaceae</taxon>
        <taxon>Polyplosphaeria</taxon>
    </lineage>
</organism>
<dbReference type="SMART" id="SM00973">
    <property type="entry name" value="Sec63"/>
    <property type="match status" value="1"/>
</dbReference>
<keyword evidence="7" id="KW-0469">Meiosis</keyword>
<feature type="compositionally biased region" description="Basic and acidic residues" evidence="11">
    <location>
        <begin position="1060"/>
        <end position="1069"/>
    </location>
</feature>
<dbReference type="PROSITE" id="PS51194">
    <property type="entry name" value="HELICASE_CTER"/>
    <property type="match status" value="1"/>
</dbReference>
<gene>
    <name evidence="14" type="ORF">EJ04DRAFT_135951</name>
</gene>
<evidence type="ECO:0000256" key="6">
    <source>
        <dbReference type="ARBA" id="ARBA00023235"/>
    </source>
</evidence>
<sequence length="1575" mass="175925">MANLYDILDSLDETVGGEGTFPLTQTGFKRHAPPLPIRDRYRVPRDDIYEVADDEGDEMVLDSFDQELLQQPHDDRQRQAARGHARLSLAPKPSMLPDVGAASQPVPDFRAREPGLRQDIARRDHSHLRAQDLSQFVYNATQPQESSSDLQPGASSSPAFKANERRTHSYENPASAPAPHHFSHQDYSHSNAHHVEKRHRVPPPKKVSKPDPITRGYHSTPPVVQGIPLVPVTDLPDRLRSVFSFPIFNAVQSKCFTKVYQSDDNFVLASPTGSGKTAILELAICRAIANRPAGTYKIVYQAPTKALCSERHRDWQQKFKQLNLQCAELTGDSDAADLRNVQGADIIVTTPEKWDSVTRKWKDHEKLMRLIKLFLIDEVHILREVRGASLEAVVSRMKTINTDVRFVALSATVPNFKDVASWLGKNSTLPYEPANNEHFGEEFRPVKLKRYAQGYAFSGSNDFAFDKFLDSKLPEVISRYSEQKPIMIFCCTRKSTVVTAKMLAGWWTQSPRDRYWGAPTKHIAFQDRELGEHTASSVAFHHAGLSTEDRLAVEDGFLKGHIKVICCTSTLAVGVNLPCHLVIIKNTVTFTNDGMQEYSDLDVMQMLGRAGRPQFDNSATAVIMTRSAKVKRYEMMATGQDLLESQLHLNLIEQLNAEIGLGTIHDLDSAKRWLSGTFLYVRIKQNPDHYKLQGSRRGQSVDEQLDDICGRDITLLQDNDLVTQEAQFCCTEAGHAMARYYLHFETMQIILGLKPKTTISEILSALAQAAEFKEVRLRANEKAFYKNLNKSHVIRFQIPVSLNTPAQKISIILQSVLGNADLAWDNDTAKHKNQYTTDATLVFKHAHRLVRCIIDCKVLQGDATGARSALLVERSLCARAWDDSPNQMKQIATIGPAAIRKLVQNNIRSLEELELTEPHRLEVIIGRNPPYGMQLLNRLEGFPKLRVSGHANPDSITKTAEGVKIQLKVDFGFLNESPPAYFNRTAVHVCLLVEASDGRKIHFGRITGQKLTHGQSFALSALVTSPDELLTCYVMCDGIAGTLRWATVNPKIPPSMFSPPKDDGPERPRPNIARRRTPSGGKPTRLSGFDDDFGDDGIDDEDMVKASSGDLDFDHIENYANPIETVTRKNTAKNTAAKPTTICTASLDDDDQEPRQLDNGRWACNHKCKDKSACKHYCCREGLDKPQRKKTVKKVVSNAKSTHSTPKADSEKDGRVQTKLQLTASKRKSTVFVETLDLTQQEKKRKTEYATSGPREMRNLHQLHTSIQGKDVPSSISSVMHKKPAYCYAEGGDYSLSFLDKSGDTELQEKSTSDYGNISLDGFSAHCENSETDWDKTFDKSRKEANDDYLGDGLDEAVPSSGRSEFFADDDSITEDAMIGLADSQSLQADRLLKDDEPPRRLERSVDFDHMADHATVEDEFETERGRRILGNKDFSFLSSGLETAPITRPAASAPKTAQSLFIDDINHSCEEYEGFGPARSMVNDAELKGMQQGNVDTALSRRTSNEKGVAAVRRRKADTHDVDMKNEENRSTASMKDGKTKAAEDEAMDAPDLLKGLEKWLVAEFGDIVEIVDM</sequence>
<evidence type="ECO:0000256" key="1">
    <source>
        <dbReference type="ARBA" id="ARBA00010140"/>
    </source>
</evidence>
<comment type="similarity">
    <text evidence="1">Belongs to the helicase family. SKI2 subfamily.</text>
</comment>
<evidence type="ECO:0000259" key="12">
    <source>
        <dbReference type="PROSITE" id="PS51192"/>
    </source>
</evidence>
<dbReference type="Pfam" id="PF23445">
    <property type="entry name" value="WHD_SNRNP200"/>
    <property type="match status" value="1"/>
</dbReference>
<comment type="caution">
    <text evidence="14">The sequence shown here is derived from an EMBL/GenBank/DDBJ whole genome shotgun (WGS) entry which is preliminary data.</text>
</comment>
<feature type="domain" description="Helicase C-terminal" evidence="13">
    <location>
        <begin position="472"/>
        <end position="659"/>
    </location>
</feature>
<dbReference type="GO" id="GO:0005524">
    <property type="term" value="F:ATP binding"/>
    <property type="evidence" value="ECO:0007669"/>
    <property type="project" value="UniProtKB-KW"/>
</dbReference>
<keyword evidence="15" id="KW-1185">Reference proteome</keyword>
<dbReference type="Gene3D" id="1.10.10.10">
    <property type="entry name" value="Winged helix-like DNA-binding domain superfamily/Winged helix DNA-binding domain"/>
    <property type="match status" value="1"/>
</dbReference>
<dbReference type="InterPro" id="IPR004179">
    <property type="entry name" value="Sec63-dom"/>
</dbReference>
<evidence type="ECO:0000256" key="11">
    <source>
        <dbReference type="SAM" id="MobiDB-lite"/>
    </source>
</evidence>
<dbReference type="SMART" id="SM00490">
    <property type="entry name" value="HELICc"/>
    <property type="match status" value="1"/>
</dbReference>
<dbReference type="InterPro" id="IPR011545">
    <property type="entry name" value="DEAD/DEAH_box_helicase_dom"/>
</dbReference>
<dbReference type="GO" id="GO:0016787">
    <property type="term" value="F:hydrolase activity"/>
    <property type="evidence" value="ECO:0007669"/>
    <property type="project" value="UniProtKB-KW"/>
</dbReference>
<dbReference type="SUPFAM" id="SSF46785">
    <property type="entry name" value="Winged helix' DNA-binding domain"/>
    <property type="match status" value="1"/>
</dbReference>
<dbReference type="PANTHER" id="PTHR47835">
    <property type="entry name" value="HFM1, ATP DEPENDENT DNA HELICASE HOMOLOG"/>
    <property type="match status" value="1"/>
</dbReference>
<dbReference type="CDD" id="cd18795">
    <property type="entry name" value="SF2_C_Ski2"/>
    <property type="match status" value="1"/>
</dbReference>
<evidence type="ECO:0000256" key="7">
    <source>
        <dbReference type="ARBA" id="ARBA00023254"/>
    </source>
</evidence>
<reference evidence="14" key="1">
    <citation type="journal article" date="2020" name="Stud. Mycol.">
        <title>101 Dothideomycetes genomes: a test case for predicting lifestyles and emergence of pathogens.</title>
        <authorList>
            <person name="Haridas S."/>
            <person name="Albert R."/>
            <person name="Binder M."/>
            <person name="Bloem J."/>
            <person name="Labutti K."/>
            <person name="Salamov A."/>
            <person name="Andreopoulos B."/>
            <person name="Baker S."/>
            <person name="Barry K."/>
            <person name="Bills G."/>
            <person name="Bluhm B."/>
            <person name="Cannon C."/>
            <person name="Castanera R."/>
            <person name="Culley D."/>
            <person name="Daum C."/>
            <person name="Ezra D."/>
            <person name="Gonzalez J."/>
            <person name="Henrissat B."/>
            <person name="Kuo A."/>
            <person name="Liang C."/>
            <person name="Lipzen A."/>
            <person name="Lutzoni F."/>
            <person name="Magnuson J."/>
            <person name="Mondo S."/>
            <person name="Nolan M."/>
            <person name="Ohm R."/>
            <person name="Pangilinan J."/>
            <person name="Park H.-J."/>
            <person name="Ramirez L."/>
            <person name="Alfaro M."/>
            <person name="Sun H."/>
            <person name="Tritt A."/>
            <person name="Yoshinaga Y."/>
            <person name="Zwiers L.-H."/>
            <person name="Turgeon B."/>
            <person name="Goodwin S."/>
            <person name="Spatafora J."/>
            <person name="Crous P."/>
            <person name="Grigoriev I."/>
        </authorList>
    </citation>
    <scope>NUCLEOTIDE SEQUENCE</scope>
    <source>
        <strain evidence="14">CBS 125425</strain>
    </source>
</reference>
<feature type="region of interest" description="Disordered" evidence="11">
    <location>
        <begin position="1193"/>
        <end position="1216"/>
    </location>
</feature>
<feature type="compositionally biased region" description="Basic and acidic residues" evidence="11">
    <location>
        <begin position="1519"/>
        <end position="1545"/>
    </location>
</feature>
<evidence type="ECO:0000256" key="3">
    <source>
        <dbReference type="ARBA" id="ARBA00022801"/>
    </source>
</evidence>
<dbReference type="Gene3D" id="1.10.3380.10">
    <property type="entry name" value="Sec63 N-terminal domain-like domain"/>
    <property type="match status" value="1"/>
</dbReference>
<dbReference type="Pfam" id="PF00270">
    <property type="entry name" value="DEAD"/>
    <property type="match status" value="1"/>
</dbReference>
<evidence type="ECO:0000259" key="13">
    <source>
        <dbReference type="PROSITE" id="PS51194"/>
    </source>
</evidence>
<keyword evidence="5" id="KW-0067">ATP-binding</keyword>
<feature type="compositionally biased region" description="Polar residues" evidence="11">
    <location>
        <begin position="141"/>
        <end position="158"/>
    </location>
</feature>
<dbReference type="SMART" id="SM00487">
    <property type="entry name" value="DEXDc"/>
    <property type="match status" value="1"/>
</dbReference>
<evidence type="ECO:0000313" key="15">
    <source>
        <dbReference type="Proteomes" id="UP000799444"/>
    </source>
</evidence>
<feature type="compositionally biased region" description="Basic residues" evidence="11">
    <location>
        <begin position="191"/>
        <end position="207"/>
    </location>
</feature>
<evidence type="ECO:0000313" key="14">
    <source>
        <dbReference type="EMBL" id="KAF2737089.1"/>
    </source>
</evidence>
<dbReference type="FunFam" id="1.10.10.10:FF:000012">
    <property type="entry name" value="U5 small nuclear ribonucleoprotein helicase"/>
    <property type="match status" value="1"/>
</dbReference>
<dbReference type="InterPro" id="IPR014001">
    <property type="entry name" value="Helicase_ATP-bd"/>
</dbReference>
<dbReference type="Pfam" id="PF00271">
    <property type="entry name" value="Helicase_C"/>
    <property type="match status" value="1"/>
</dbReference>
<dbReference type="Proteomes" id="UP000799444">
    <property type="component" value="Unassembled WGS sequence"/>
</dbReference>
<feature type="region of interest" description="Disordered" evidence="11">
    <location>
        <begin position="1502"/>
        <end position="1546"/>
    </location>
</feature>
<name>A0A9P4R5I4_9PLEO</name>
<keyword evidence="6" id="KW-0413">Isomerase</keyword>
<dbReference type="InterPro" id="IPR052247">
    <property type="entry name" value="Meiotic_Crossover_Helicase"/>
</dbReference>
<evidence type="ECO:0000256" key="10">
    <source>
        <dbReference type="ARBA" id="ARBA00048988"/>
    </source>
</evidence>
<keyword evidence="2" id="KW-0547">Nucleotide-binding</keyword>
<dbReference type="GO" id="GO:0051321">
    <property type="term" value="P:meiotic cell cycle"/>
    <property type="evidence" value="ECO:0007669"/>
    <property type="project" value="UniProtKB-KW"/>
</dbReference>
<comment type="catalytic activity">
    <reaction evidence="10">
        <text>ATP + H2O = ADP + phosphate + H(+)</text>
        <dbReference type="Rhea" id="RHEA:13065"/>
        <dbReference type="ChEBI" id="CHEBI:15377"/>
        <dbReference type="ChEBI" id="CHEBI:15378"/>
        <dbReference type="ChEBI" id="CHEBI:30616"/>
        <dbReference type="ChEBI" id="CHEBI:43474"/>
        <dbReference type="ChEBI" id="CHEBI:456216"/>
        <dbReference type="EC" id="5.6.2.4"/>
    </reaction>
</comment>
<dbReference type="InterPro" id="IPR057842">
    <property type="entry name" value="WH_MER3"/>
</dbReference>
<keyword evidence="4" id="KW-0347">Helicase</keyword>
<dbReference type="Gene3D" id="3.40.50.300">
    <property type="entry name" value="P-loop containing nucleotide triphosphate hydrolases"/>
    <property type="match status" value="2"/>
</dbReference>
<dbReference type="InterPro" id="IPR036388">
    <property type="entry name" value="WH-like_DNA-bd_sf"/>
</dbReference>
<dbReference type="OrthoDB" id="5575at2759"/>
<dbReference type="EC" id="5.6.2.4" evidence="9"/>
<evidence type="ECO:0000256" key="2">
    <source>
        <dbReference type="ARBA" id="ARBA00022741"/>
    </source>
</evidence>
<dbReference type="PROSITE" id="PS51192">
    <property type="entry name" value="HELICASE_ATP_BIND_1"/>
    <property type="match status" value="1"/>
</dbReference>